<dbReference type="Gene3D" id="1.20.1740.10">
    <property type="entry name" value="Amino acid/polyamine transporter I"/>
    <property type="match status" value="1"/>
</dbReference>
<keyword evidence="9" id="KW-1185">Reference proteome</keyword>
<dbReference type="InterPro" id="IPR050524">
    <property type="entry name" value="APC_YAT"/>
</dbReference>
<accession>A0A4C2EFT3</accession>
<sequence>MDFEMKNTVNVEVSSAQKSSLNPNGKISSIIELSDLEQGSISCISSKPKEKLVQRGLKSRHLQLIALGGAVGTGLFIGTGSTLVTCGPAPLLIAFIIMSFFIWTIINQLTELVLLAPFAGETSTYAMAKTYINRPVSFMTGWNLFYALAMVAPTEITACTMLVKYWTNANAAIFVTVFVVTTISLSMLPVKVFGESEFCISSIKLVTALGIIILGVVIFFGGVPSEDHVLGFHYWKHPGSFKPYITTGNTGRFCAIWTAIVKSGFAFVLAPETFAQCSAEAQYPRRNMPRACNRFIWRVILFYIGGSLFVGIAVGYDNKRLSSAIAAGSSSGAASPFVVGIIEAGISVLPHIVNACILTAAYSAGTAQLYGTSRMLYSMARKGDAPKIFSKVNRYGTPYFSVGIASCFCLLAYLNCSDSSSQVFTWLSNIATISGFVSWIIVSITYLRYRKVVDCLGLNERIPFRKRFQRFCAYLSTGFFFILSLTNGYSVFTKGNWNVSDFFANYVTIGFISVLFIGGTIYYKEWRFRDIEEVGSEIVPKLDLADEEEKNEVMEEPKNWLEKLWYIIV</sequence>
<keyword evidence="3 6" id="KW-0812">Transmembrane</keyword>
<dbReference type="GO" id="GO:0015171">
    <property type="term" value="F:amino acid transmembrane transporter activity"/>
    <property type="evidence" value="ECO:0007669"/>
    <property type="project" value="TreeGrafter"/>
</dbReference>
<feature type="transmembrane region" description="Helical" evidence="6">
    <location>
        <begin position="348"/>
        <end position="371"/>
    </location>
</feature>
<dbReference type="PANTHER" id="PTHR43341">
    <property type="entry name" value="AMINO ACID PERMEASE"/>
    <property type="match status" value="1"/>
</dbReference>
<dbReference type="EMBL" id="BIMX01000026">
    <property type="protein sequence ID" value="GCF01103.1"/>
    <property type="molecule type" value="Genomic_DNA"/>
</dbReference>
<feature type="transmembrane region" description="Helical" evidence="6">
    <location>
        <begin position="64"/>
        <end position="83"/>
    </location>
</feature>
<evidence type="ECO:0000256" key="5">
    <source>
        <dbReference type="ARBA" id="ARBA00023136"/>
    </source>
</evidence>
<evidence type="ECO:0000256" key="4">
    <source>
        <dbReference type="ARBA" id="ARBA00022989"/>
    </source>
</evidence>
<feature type="transmembrane region" description="Helical" evidence="6">
    <location>
        <begin position="89"/>
        <end position="106"/>
    </location>
</feature>
<dbReference type="Proteomes" id="UP000301737">
    <property type="component" value="Unassembled WGS sequence"/>
</dbReference>
<dbReference type="Pfam" id="PF00324">
    <property type="entry name" value="AA_permease"/>
    <property type="match status" value="1"/>
</dbReference>
<comment type="subcellular location">
    <subcellularLocation>
        <location evidence="1">Membrane</location>
        <topology evidence="1">Multi-pass membrane protein</topology>
    </subcellularLocation>
</comment>
<evidence type="ECO:0000256" key="6">
    <source>
        <dbReference type="SAM" id="Phobius"/>
    </source>
</evidence>
<gene>
    <name evidence="8" type="ORF">ZYGM_002180</name>
</gene>
<feature type="transmembrane region" description="Helical" evidence="6">
    <location>
        <begin position="295"/>
        <end position="316"/>
    </location>
</feature>
<dbReference type="InterPro" id="IPR004841">
    <property type="entry name" value="AA-permease/SLC12A_dom"/>
</dbReference>
<dbReference type="PIRSF" id="PIRSF006060">
    <property type="entry name" value="AA_transporter"/>
    <property type="match status" value="1"/>
</dbReference>
<keyword evidence="2" id="KW-0813">Transport</keyword>
<evidence type="ECO:0000259" key="7">
    <source>
        <dbReference type="Pfam" id="PF00324"/>
    </source>
</evidence>
<feature type="transmembrane region" description="Helical" evidence="6">
    <location>
        <begin position="205"/>
        <end position="223"/>
    </location>
</feature>
<evidence type="ECO:0000256" key="2">
    <source>
        <dbReference type="ARBA" id="ARBA00022448"/>
    </source>
</evidence>
<dbReference type="GO" id="GO:0016020">
    <property type="term" value="C:membrane"/>
    <property type="evidence" value="ECO:0007669"/>
    <property type="project" value="UniProtKB-SubCell"/>
</dbReference>
<proteinExistence type="predicted"/>
<dbReference type="AlphaFoldDB" id="A0A4C2EFT3"/>
<keyword evidence="5 6" id="KW-0472">Membrane</keyword>
<feature type="domain" description="Amino acid permease/ SLC12A" evidence="7">
    <location>
        <begin position="61"/>
        <end position="527"/>
    </location>
</feature>
<feature type="transmembrane region" description="Helical" evidence="6">
    <location>
        <begin position="471"/>
        <end position="491"/>
    </location>
</feature>
<reference evidence="8 9" key="1">
    <citation type="submission" date="2019-01" db="EMBL/GenBank/DDBJ databases">
        <title>Draft Genome Sequencing of Zygosaccharomyces mellis Ca-7.</title>
        <authorList>
            <person name="Shiwa Y."/>
            <person name="Kanesaki Y."/>
            <person name="Ishige T."/>
            <person name="Mura K."/>
            <person name="Hori T."/>
            <person name="Tamura T."/>
        </authorList>
    </citation>
    <scope>NUCLEOTIDE SEQUENCE [LARGE SCALE GENOMIC DNA]</scope>
    <source>
        <strain evidence="8 9">Ca-7</strain>
    </source>
</reference>
<evidence type="ECO:0000313" key="8">
    <source>
        <dbReference type="EMBL" id="GCF01103.1"/>
    </source>
</evidence>
<organism evidence="8 9">
    <name type="scientific">Zygosaccharomyces mellis</name>
    <dbReference type="NCBI Taxonomy" id="42258"/>
    <lineage>
        <taxon>Eukaryota</taxon>
        <taxon>Fungi</taxon>
        <taxon>Dikarya</taxon>
        <taxon>Ascomycota</taxon>
        <taxon>Saccharomycotina</taxon>
        <taxon>Saccharomycetes</taxon>
        <taxon>Saccharomycetales</taxon>
        <taxon>Saccharomycetaceae</taxon>
        <taxon>Zygosaccharomyces</taxon>
    </lineage>
</organism>
<evidence type="ECO:0000256" key="1">
    <source>
        <dbReference type="ARBA" id="ARBA00004141"/>
    </source>
</evidence>
<feature type="transmembrane region" description="Helical" evidence="6">
    <location>
        <begin position="172"/>
        <end position="193"/>
    </location>
</feature>
<dbReference type="OrthoDB" id="3900342at2759"/>
<feature type="transmembrane region" description="Helical" evidence="6">
    <location>
        <begin position="144"/>
        <end position="166"/>
    </location>
</feature>
<keyword evidence="4 6" id="KW-1133">Transmembrane helix</keyword>
<evidence type="ECO:0000256" key="3">
    <source>
        <dbReference type="ARBA" id="ARBA00022692"/>
    </source>
</evidence>
<dbReference type="FunFam" id="1.20.1740.10:FF:000001">
    <property type="entry name" value="Amino acid permease"/>
    <property type="match status" value="1"/>
</dbReference>
<comment type="caution">
    <text evidence="8">The sequence shown here is derived from an EMBL/GenBank/DDBJ whole genome shotgun (WGS) entry which is preliminary data.</text>
</comment>
<name>A0A4C2EFT3_9SACH</name>
<feature type="transmembrane region" description="Helical" evidence="6">
    <location>
        <begin position="426"/>
        <end position="447"/>
    </location>
</feature>
<feature type="transmembrane region" description="Helical" evidence="6">
    <location>
        <begin position="503"/>
        <end position="523"/>
    </location>
</feature>
<feature type="transmembrane region" description="Helical" evidence="6">
    <location>
        <begin position="392"/>
        <end position="414"/>
    </location>
</feature>
<protein>
    <recommendedName>
        <fullName evidence="7">Amino acid permease/ SLC12A domain-containing protein</fullName>
    </recommendedName>
</protein>
<evidence type="ECO:0000313" key="9">
    <source>
        <dbReference type="Proteomes" id="UP000301737"/>
    </source>
</evidence>
<dbReference type="PANTHER" id="PTHR43341:SF36">
    <property type="entry name" value="PROLINE-SPECIFIC PERMEASE"/>
    <property type="match status" value="1"/>
</dbReference>